<protein>
    <submittedName>
        <fullName evidence="1">Uncharacterized protein</fullName>
    </submittedName>
</protein>
<evidence type="ECO:0000313" key="2">
    <source>
        <dbReference type="Proteomes" id="UP001482620"/>
    </source>
</evidence>
<proteinExistence type="predicted"/>
<dbReference type="Proteomes" id="UP001482620">
    <property type="component" value="Unassembled WGS sequence"/>
</dbReference>
<sequence length="122" mass="13580">MIFADILFHFTCPHLLTVIASSDKLTHFQNHIYQKMSGPNPHTYHHYLPRSLTKTVGSCITPSIIPEPLFSILSHTGASSQCEGGILFDRPAQMLNDSDTKRGPSTQVLTGLFSIQKRLDLT</sequence>
<comment type="caution">
    <text evidence="1">The sequence shown here is derived from an EMBL/GenBank/DDBJ whole genome shotgun (WGS) entry which is preliminary data.</text>
</comment>
<evidence type="ECO:0000313" key="1">
    <source>
        <dbReference type="EMBL" id="MEQ2239975.1"/>
    </source>
</evidence>
<name>A0ABV0U604_9TELE</name>
<dbReference type="EMBL" id="JAHRIQ010058651">
    <property type="protein sequence ID" value="MEQ2239975.1"/>
    <property type="molecule type" value="Genomic_DNA"/>
</dbReference>
<reference evidence="1 2" key="1">
    <citation type="submission" date="2021-06" db="EMBL/GenBank/DDBJ databases">
        <authorList>
            <person name="Palmer J.M."/>
        </authorList>
    </citation>
    <scope>NUCLEOTIDE SEQUENCE [LARGE SCALE GENOMIC DNA]</scope>
    <source>
        <strain evidence="2">if_2019</strain>
        <tissue evidence="1">Muscle</tissue>
    </source>
</reference>
<organism evidence="1 2">
    <name type="scientific">Ilyodon furcidens</name>
    <name type="common">goldbreast splitfin</name>
    <dbReference type="NCBI Taxonomy" id="33524"/>
    <lineage>
        <taxon>Eukaryota</taxon>
        <taxon>Metazoa</taxon>
        <taxon>Chordata</taxon>
        <taxon>Craniata</taxon>
        <taxon>Vertebrata</taxon>
        <taxon>Euteleostomi</taxon>
        <taxon>Actinopterygii</taxon>
        <taxon>Neopterygii</taxon>
        <taxon>Teleostei</taxon>
        <taxon>Neoteleostei</taxon>
        <taxon>Acanthomorphata</taxon>
        <taxon>Ovalentaria</taxon>
        <taxon>Atherinomorphae</taxon>
        <taxon>Cyprinodontiformes</taxon>
        <taxon>Goodeidae</taxon>
        <taxon>Ilyodon</taxon>
    </lineage>
</organism>
<keyword evidence="2" id="KW-1185">Reference proteome</keyword>
<accession>A0ABV0U604</accession>
<gene>
    <name evidence="1" type="ORF">ILYODFUR_010109</name>
</gene>